<accession>A0ABN8VET8</accession>
<keyword evidence="2" id="KW-1185">Reference proteome</keyword>
<proteinExistence type="predicted"/>
<evidence type="ECO:0000313" key="2">
    <source>
        <dbReference type="Proteomes" id="UP001154015"/>
    </source>
</evidence>
<sequence>MSFFRGKRGGLVLEASPDHSLAEVLAFARLVVERHRVSRRVYAVARALEQAAGEKSGFAELAEAFLHATAWRQDAAGEFLGVIEEALAGVRPSGA</sequence>
<gene>
    <name evidence="1" type="ORF">SGL43_06606</name>
</gene>
<reference evidence="1" key="1">
    <citation type="submission" date="2022-03" db="EMBL/GenBank/DDBJ databases">
        <authorList>
            <person name="Leyn A S."/>
        </authorList>
    </citation>
    <scope>NUCLEOTIDE SEQUENCE</scope>
    <source>
        <strain evidence="1">Streptomyces globisporus 4-3</strain>
    </source>
</reference>
<dbReference type="Proteomes" id="UP001154015">
    <property type="component" value="Unassembled WGS sequence"/>
</dbReference>
<protein>
    <submittedName>
        <fullName evidence="1">Uncharacterized protein</fullName>
    </submittedName>
</protein>
<comment type="caution">
    <text evidence="1">The sequence shown here is derived from an EMBL/GenBank/DDBJ whole genome shotgun (WGS) entry which is preliminary data.</text>
</comment>
<dbReference type="EMBL" id="CAKXYP010000025">
    <property type="protein sequence ID" value="CAH9419551.1"/>
    <property type="molecule type" value="Genomic_DNA"/>
</dbReference>
<organism evidence="1 2">
    <name type="scientific">Streptomyces globisporus</name>
    <dbReference type="NCBI Taxonomy" id="1908"/>
    <lineage>
        <taxon>Bacteria</taxon>
        <taxon>Bacillati</taxon>
        <taxon>Actinomycetota</taxon>
        <taxon>Actinomycetes</taxon>
        <taxon>Kitasatosporales</taxon>
        <taxon>Streptomycetaceae</taxon>
        <taxon>Streptomyces</taxon>
    </lineage>
</organism>
<name>A0ABN8VET8_STRGL</name>
<evidence type="ECO:0000313" key="1">
    <source>
        <dbReference type="EMBL" id="CAH9419551.1"/>
    </source>
</evidence>